<feature type="domain" description="SnoaL-like" evidence="1">
    <location>
        <begin position="5"/>
        <end position="127"/>
    </location>
</feature>
<gene>
    <name evidence="2" type="ORF">HNQ99_003354</name>
</gene>
<name>A0A840I032_9SPHN</name>
<proteinExistence type="predicted"/>
<reference evidence="2 3" key="1">
    <citation type="submission" date="2020-08" db="EMBL/GenBank/DDBJ databases">
        <title>Genomic Encyclopedia of Type Strains, Phase IV (KMG-IV): sequencing the most valuable type-strain genomes for metagenomic binning, comparative biology and taxonomic classification.</title>
        <authorList>
            <person name="Goeker M."/>
        </authorList>
    </citation>
    <scope>NUCLEOTIDE SEQUENCE [LARGE SCALE GENOMIC DNA]</scope>
    <source>
        <strain evidence="2 3">DSM 7465</strain>
    </source>
</reference>
<dbReference type="RefSeq" id="WP_184477590.1">
    <property type="nucleotide sequence ID" value="NZ_JACHOV010000026.1"/>
</dbReference>
<accession>A0A840I032</accession>
<organism evidence="2 3">
    <name type="scientific">Rhizorhapis suberifaciens</name>
    <name type="common">corky root of lettuce</name>
    <dbReference type="NCBI Taxonomy" id="13656"/>
    <lineage>
        <taxon>Bacteria</taxon>
        <taxon>Pseudomonadati</taxon>
        <taxon>Pseudomonadota</taxon>
        <taxon>Alphaproteobacteria</taxon>
        <taxon>Sphingomonadales</taxon>
        <taxon>Sphingomonadaceae</taxon>
        <taxon>Rhizorhapis</taxon>
    </lineage>
</organism>
<dbReference type="InterPro" id="IPR032710">
    <property type="entry name" value="NTF2-like_dom_sf"/>
</dbReference>
<evidence type="ECO:0000313" key="3">
    <source>
        <dbReference type="Proteomes" id="UP000575068"/>
    </source>
</evidence>
<protein>
    <recommendedName>
        <fullName evidence="1">SnoaL-like domain-containing protein</fullName>
    </recommendedName>
</protein>
<evidence type="ECO:0000313" key="2">
    <source>
        <dbReference type="EMBL" id="MBB4643016.1"/>
    </source>
</evidence>
<evidence type="ECO:0000259" key="1">
    <source>
        <dbReference type="Pfam" id="PF13577"/>
    </source>
</evidence>
<dbReference type="Gene3D" id="3.10.450.50">
    <property type="match status" value="1"/>
</dbReference>
<dbReference type="EMBL" id="JACHOV010000026">
    <property type="protein sequence ID" value="MBB4643016.1"/>
    <property type="molecule type" value="Genomic_DNA"/>
</dbReference>
<sequence length="140" mass="15988">MLSWEDRFALEELVNRYSYHLDLWQVNMWVELFAEQGTLDESALGMGVYIGHQAIAAYGSELQADVLHVVHLMMNHVILESDTTQASGCVFALVEAMTRSSGHTRYYIRYEDAYIKTPSGWRFGKRTILPMFPPQIVSPA</sequence>
<dbReference type="InterPro" id="IPR037401">
    <property type="entry name" value="SnoaL-like"/>
</dbReference>
<dbReference type="Pfam" id="PF13577">
    <property type="entry name" value="SnoaL_4"/>
    <property type="match status" value="1"/>
</dbReference>
<dbReference type="SUPFAM" id="SSF54427">
    <property type="entry name" value="NTF2-like"/>
    <property type="match status" value="1"/>
</dbReference>
<dbReference type="Proteomes" id="UP000575068">
    <property type="component" value="Unassembled WGS sequence"/>
</dbReference>
<comment type="caution">
    <text evidence="2">The sequence shown here is derived from an EMBL/GenBank/DDBJ whole genome shotgun (WGS) entry which is preliminary data.</text>
</comment>
<dbReference type="AlphaFoldDB" id="A0A840I032"/>
<keyword evidence="3" id="KW-1185">Reference proteome</keyword>